<dbReference type="HOGENOM" id="CLU_2612421_0_0_1"/>
<name>A0A067MQF5_BOTB1</name>
<protein>
    <submittedName>
        <fullName evidence="1">Uncharacterized protein</fullName>
    </submittedName>
</protein>
<evidence type="ECO:0000313" key="1">
    <source>
        <dbReference type="EMBL" id="KDQ14122.1"/>
    </source>
</evidence>
<dbReference type="InParanoid" id="A0A067MQF5"/>
<proteinExistence type="predicted"/>
<gene>
    <name evidence="1" type="ORF">BOTBODRAFT_110575</name>
</gene>
<dbReference type="EMBL" id="KL198039">
    <property type="protein sequence ID" value="KDQ14122.1"/>
    <property type="molecule type" value="Genomic_DNA"/>
</dbReference>
<accession>A0A067MQF5</accession>
<organism evidence="1 2">
    <name type="scientific">Botryobasidium botryosum (strain FD-172 SS1)</name>
    <dbReference type="NCBI Taxonomy" id="930990"/>
    <lineage>
        <taxon>Eukaryota</taxon>
        <taxon>Fungi</taxon>
        <taxon>Dikarya</taxon>
        <taxon>Basidiomycota</taxon>
        <taxon>Agaricomycotina</taxon>
        <taxon>Agaricomycetes</taxon>
        <taxon>Cantharellales</taxon>
        <taxon>Botryobasidiaceae</taxon>
        <taxon>Botryobasidium</taxon>
    </lineage>
</organism>
<keyword evidence="2" id="KW-1185">Reference proteome</keyword>
<reference evidence="2" key="1">
    <citation type="journal article" date="2014" name="Proc. Natl. Acad. Sci. U.S.A.">
        <title>Extensive sampling of basidiomycete genomes demonstrates inadequacy of the white-rot/brown-rot paradigm for wood decay fungi.</title>
        <authorList>
            <person name="Riley R."/>
            <person name="Salamov A.A."/>
            <person name="Brown D.W."/>
            <person name="Nagy L.G."/>
            <person name="Floudas D."/>
            <person name="Held B.W."/>
            <person name="Levasseur A."/>
            <person name="Lombard V."/>
            <person name="Morin E."/>
            <person name="Otillar R."/>
            <person name="Lindquist E.A."/>
            <person name="Sun H."/>
            <person name="LaButti K.M."/>
            <person name="Schmutz J."/>
            <person name="Jabbour D."/>
            <person name="Luo H."/>
            <person name="Baker S.E."/>
            <person name="Pisabarro A.G."/>
            <person name="Walton J.D."/>
            <person name="Blanchette R.A."/>
            <person name="Henrissat B."/>
            <person name="Martin F."/>
            <person name="Cullen D."/>
            <person name="Hibbett D.S."/>
            <person name="Grigoriev I.V."/>
        </authorList>
    </citation>
    <scope>NUCLEOTIDE SEQUENCE [LARGE SCALE GENOMIC DNA]</scope>
    <source>
        <strain evidence="2">FD-172 SS1</strain>
    </source>
</reference>
<sequence>IFLTDVLFNSPRLQFSEHQKQAVLTWARDLGARVPTLSALKRWQTVLKDELGDPTEKVVSPEGSILYHNNIGYSVAKVI</sequence>
<dbReference type="STRING" id="930990.A0A067MQF5"/>
<feature type="non-terminal residue" evidence="1">
    <location>
        <position position="1"/>
    </location>
</feature>
<dbReference type="AlphaFoldDB" id="A0A067MQF5"/>
<dbReference type="Proteomes" id="UP000027195">
    <property type="component" value="Unassembled WGS sequence"/>
</dbReference>
<dbReference type="OrthoDB" id="2689033at2759"/>
<evidence type="ECO:0000313" key="2">
    <source>
        <dbReference type="Proteomes" id="UP000027195"/>
    </source>
</evidence>